<dbReference type="AlphaFoldDB" id="A0AAD6Y5B8"/>
<dbReference type="EMBL" id="JARJCW010000055">
    <property type="protein sequence ID" value="KAJ7202272.1"/>
    <property type="molecule type" value="Genomic_DNA"/>
</dbReference>
<proteinExistence type="predicted"/>
<evidence type="ECO:0000313" key="2">
    <source>
        <dbReference type="EMBL" id="KAJ7202272.1"/>
    </source>
</evidence>
<reference evidence="2" key="1">
    <citation type="submission" date="2023-03" db="EMBL/GenBank/DDBJ databases">
        <title>Massive genome expansion in bonnet fungi (Mycena s.s.) driven by repeated elements and novel gene families across ecological guilds.</title>
        <authorList>
            <consortium name="Lawrence Berkeley National Laboratory"/>
            <person name="Harder C.B."/>
            <person name="Miyauchi S."/>
            <person name="Viragh M."/>
            <person name="Kuo A."/>
            <person name="Thoen E."/>
            <person name="Andreopoulos B."/>
            <person name="Lu D."/>
            <person name="Skrede I."/>
            <person name="Drula E."/>
            <person name="Henrissat B."/>
            <person name="Morin E."/>
            <person name="Kohler A."/>
            <person name="Barry K."/>
            <person name="LaButti K."/>
            <person name="Morin E."/>
            <person name="Salamov A."/>
            <person name="Lipzen A."/>
            <person name="Mereny Z."/>
            <person name="Hegedus B."/>
            <person name="Baldrian P."/>
            <person name="Stursova M."/>
            <person name="Weitz H."/>
            <person name="Taylor A."/>
            <person name="Grigoriev I.V."/>
            <person name="Nagy L.G."/>
            <person name="Martin F."/>
            <person name="Kauserud H."/>
        </authorList>
    </citation>
    <scope>NUCLEOTIDE SEQUENCE</scope>
    <source>
        <strain evidence="2">9144</strain>
    </source>
</reference>
<evidence type="ECO:0000256" key="1">
    <source>
        <dbReference type="SAM" id="MobiDB-lite"/>
    </source>
</evidence>
<dbReference type="Proteomes" id="UP001219525">
    <property type="component" value="Unassembled WGS sequence"/>
</dbReference>
<gene>
    <name evidence="2" type="ORF">GGX14DRAFT_570777</name>
</gene>
<feature type="compositionally biased region" description="Pro residues" evidence="1">
    <location>
        <begin position="57"/>
        <end position="71"/>
    </location>
</feature>
<feature type="region of interest" description="Disordered" evidence="1">
    <location>
        <begin position="30"/>
        <end position="161"/>
    </location>
</feature>
<keyword evidence="3" id="KW-1185">Reference proteome</keyword>
<comment type="caution">
    <text evidence="2">The sequence shown here is derived from an EMBL/GenBank/DDBJ whole genome shotgun (WGS) entry which is preliminary data.</text>
</comment>
<protein>
    <submittedName>
        <fullName evidence="2">Uncharacterized protein</fullName>
    </submittedName>
</protein>
<sequence>MSGEPPARTPPPGPNCRITEPVIRRIAETAIYRIAQPPEPPPSRTAELPNRRAGDSPKPPATPPGPPPIAGVPPDGVLQHPAPISGGTRPATRPAIYAGSAAPSKPPHSLRTQYILPPGGGDPQTCISSDPPPPEGPEGPEQSSDAQLMMKDDERRSEPVDAWAVASASNGADLLRHQSLLLPQAMAGPLIDFMAEGVFLFEDWIGQ</sequence>
<name>A0AAD6Y5B8_9AGAR</name>
<accession>A0AAD6Y5B8</accession>
<organism evidence="2 3">
    <name type="scientific">Mycena pura</name>
    <dbReference type="NCBI Taxonomy" id="153505"/>
    <lineage>
        <taxon>Eukaryota</taxon>
        <taxon>Fungi</taxon>
        <taxon>Dikarya</taxon>
        <taxon>Basidiomycota</taxon>
        <taxon>Agaricomycotina</taxon>
        <taxon>Agaricomycetes</taxon>
        <taxon>Agaricomycetidae</taxon>
        <taxon>Agaricales</taxon>
        <taxon>Marasmiineae</taxon>
        <taxon>Mycenaceae</taxon>
        <taxon>Mycena</taxon>
    </lineage>
</organism>
<feature type="compositionally biased region" description="Basic and acidic residues" evidence="1">
    <location>
        <begin position="150"/>
        <end position="159"/>
    </location>
</feature>
<evidence type="ECO:0000313" key="3">
    <source>
        <dbReference type="Proteomes" id="UP001219525"/>
    </source>
</evidence>